<dbReference type="Gene3D" id="1.10.260.40">
    <property type="entry name" value="lambda repressor-like DNA-binding domains"/>
    <property type="match status" value="1"/>
</dbReference>
<reference evidence="2 3" key="1">
    <citation type="submission" date="2018-09" db="EMBL/GenBank/DDBJ databases">
        <title>Phylogeny of the Shewanellaceae, and recommendation for two new genera, Pseudoshewanella and Parashewanella.</title>
        <authorList>
            <person name="Wang G."/>
        </authorList>
    </citation>
    <scope>NUCLEOTIDE SEQUENCE [LARGE SCALE GENOMIC DNA]</scope>
    <source>
        <strain evidence="2 3">C51</strain>
    </source>
</reference>
<gene>
    <name evidence="2" type="ORF">D5018_18105</name>
</gene>
<dbReference type="AlphaFoldDB" id="A0A3L8PSA5"/>
<feature type="domain" description="HTH cro/C1-type" evidence="1">
    <location>
        <begin position="15"/>
        <end position="69"/>
    </location>
</feature>
<dbReference type="SUPFAM" id="SSF47413">
    <property type="entry name" value="lambda repressor-like DNA-binding domains"/>
    <property type="match status" value="1"/>
</dbReference>
<dbReference type="CDD" id="cd00093">
    <property type="entry name" value="HTH_XRE"/>
    <property type="match status" value="1"/>
</dbReference>
<dbReference type="PROSITE" id="PS50943">
    <property type="entry name" value="HTH_CROC1"/>
    <property type="match status" value="1"/>
</dbReference>
<dbReference type="Pfam" id="PF01381">
    <property type="entry name" value="HTH_3"/>
    <property type="match status" value="1"/>
</dbReference>
<dbReference type="RefSeq" id="WP_121840399.1">
    <property type="nucleotide sequence ID" value="NZ_ML014832.1"/>
</dbReference>
<dbReference type="InterPro" id="IPR010982">
    <property type="entry name" value="Lambda_DNA-bd_dom_sf"/>
</dbReference>
<proteinExistence type="predicted"/>
<protein>
    <submittedName>
        <fullName evidence="2">Helix-turn-helix domain-containing protein</fullName>
    </submittedName>
</protein>
<dbReference type="SMART" id="SM00530">
    <property type="entry name" value="HTH_XRE"/>
    <property type="match status" value="1"/>
</dbReference>
<name>A0A3L8PSA5_9GAMM</name>
<sequence>MGTKITDAKQLSVELRNIRRSKKLSQTQISKNVGIRQDTVSKFEQSPESTKLETFFKLLSALELEIEVKPRNANSSHTADSAWSEEW</sequence>
<organism evidence="2 3">
    <name type="scientific">Parashewanella curva</name>
    <dbReference type="NCBI Taxonomy" id="2338552"/>
    <lineage>
        <taxon>Bacteria</taxon>
        <taxon>Pseudomonadati</taxon>
        <taxon>Pseudomonadota</taxon>
        <taxon>Gammaproteobacteria</taxon>
        <taxon>Alteromonadales</taxon>
        <taxon>Shewanellaceae</taxon>
        <taxon>Parashewanella</taxon>
    </lineage>
</organism>
<evidence type="ECO:0000259" key="1">
    <source>
        <dbReference type="PROSITE" id="PS50943"/>
    </source>
</evidence>
<evidence type="ECO:0000313" key="3">
    <source>
        <dbReference type="Proteomes" id="UP000281474"/>
    </source>
</evidence>
<dbReference type="OrthoDB" id="5891007at2"/>
<comment type="caution">
    <text evidence="2">The sequence shown here is derived from an EMBL/GenBank/DDBJ whole genome shotgun (WGS) entry which is preliminary data.</text>
</comment>
<dbReference type="GO" id="GO:0003677">
    <property type="term" value="F:DNA binding"/>
    <property type="evidence" value="ECO:0007669"/>
    <property type="project" value="InterPro"/>
</dbReference>
<dbReference type="InterPro" id="IPR001387">
    <property type="entry name" value="Cro/C1-type_HTH"/>
</dbReference>
<dbReference type="Proteomes" id="UP000281474">
    <property type="component" value="Unassembled WGS sequence"/>
</dbReference>
<evidence type="ECO:0000313" key="2">
    <source>
        <dbReference type="EMBL" id="RLV58275.1"/>
    </source>
</evidence>
<keyword evidence="3" id="KW-1185">Reference proteome</keyword>
<dbReference type="EMBL" id="QZEI01000083">
    <property type="protein sequence ID" value="RLV58275.1"/>
    <property type="molecule type" value="Genomic_DNA"/>
</dbReference>
<accession>A0A3L8PSA5</accession>